<feature type="region of interest" description="Disordered" evidence="14">
    <location>
        <begin position="419"/>
        <end position="460"/>
    </location>
</feature>
<gene>
    <name evidence="16" type="ORF">BESB_012210</name>
</gene>
<evidence type="ECO:0000256" key="8">
    <source>
        <dbReference type="ARBA" id="ARBA00022786"/>
    </source>
</evidence>
<dbReference type="VEuPathDB" id="ToxoDB:BESB_012210"/>
<dbReference type="GO" id="GO:0016020">
    <property type="term" value="C:membrane"/>
    <property type="evidence" value="ECO:0007669"/>
    <property type="project" value="UniProtKB-SubCell"/>
</dbReference>
<evidence type="ECO:0000256" key="2">
    <source>
        <dbReference type="ARBA" id="ARBA00004141"/>
    </source>
</evidence>
<evidence type="ECO:0000256" key="5">
    <source>
        <dbReference type="ARBA" id="ARBA00022692"/>
    </source>
</evidence>
<comment type="subcellular location">
    <subcellularLocation>
        <location evidence="2">Membrane</location>
        <topology evidence="2">Multi-pass membrane protein</topology>
    </subcellularLocation>
</comment>
<dbReference type="GO" id="GO:0008270">
    <property type="term" value="F:zinc ion binding"/>
    <property type="evidence" value="ECO:0007669"/>
    <property type="project" value="UniProtKB-KW"/>
</dbReference>
<dbReference type="PANTHER" id="PTHR45977:SF4">
    <property type="entry name" value="RING-TYPE DOMAIN-CONTAINING PROTEIN"/>
    <property type="match status" value="1"/>
</dbReference>
<keyword evidence="17" id="KW-1185">Reference proteome</keyword>
<evidence type="ECO:0000256" key="3">
    <source>
        <dbReference type="ARBA" id="ARBA00012483"/>
    </source>
</evidence>
<dbReference type="InterPro" id="IPR013083">
    <property type="entry name" value="Znf_RING/FYVE/PHD"/>
</dbReference>
<evidence type="ECO:0000256" key="10">
    <source>
        <dbReference type="ARBA" id="ARBA00022989"/>
    </source>
</evidence>
<feature type="domain" description="RING-type" evidence="15">
    <location>
        <begin position="579"/>
        <end position="620"/>
    </location>
</feature>
<name>A0A2A9M3T8_BESBE</name>
<evidence type="ECO:0000256" key="6">
    <source>
        <dbReference type="ARBA" id="ARBA00022723"/>
    </source>
</evidence>
<organism evidence="16 17">
    <name type="scientific">Besnoitia besnoiti</name>
    <name type="common">Apicomplexan protozoan</name>
    <dbReference type="NCBI Taxonomy" id="94643"/>
    <lineage>
        <taxon>Eukaryota</taxon>
        <taxon>Sar</taxon>
        <taxon>Alveolata</taxon>
        <taxon>Apicomplexa</taxon>
        <taxon>Conoidasida</taxon>
        <taxon>Coccidia</taxon>
        <taxon>Eucoccidiorida</taxon>
        <taxon>Eimeriorina</taxon>
        <taxon>Sarcocystidae</taxon>
        <taxon>Besnoitia</taxon>
    </lineage>
</organism>
<dbReference type="OrthoDB" id="421575at2759"/>
<keyword evidence="7 12" id="KW-0863">Zinc-finger</keyword>
<dbReference type="Pfam" id="PF13639">
    <property type="entry name" value="zf-RING_2"/>
    <property type="match status" value="1"/>
</dbReference>
<feature type="compositionally biased region" description="Polar residues" evidence="14">
    <location>
        <begin position="544"/>
        <end position="554"/>
    </location>
</feature>
<keyword evidence="13" id="KW-0175">Coiled coil</keyword>
<feature type="region of interest" description="Disordered" evidence="14">
    <location>
        <begin position="544"/>
        <end position="569"/>
    </location>
</feature>
<feature type="compositionally biased region" description="Low complexity" evidence="14">
    <location>
        <begin position="60"/>
        <end position="73"/>
    </location>
</feature>
<sequence length="641" mass="69318">MADSRILEGERLSPYRVVDLTACTSPPVSRARHLTTTTEKEILFAVASDNAGGETHPILSSSASSIRSSLSDSQALNTYRDRECVSKTKARRSAESCRSDETAAERQGRRRAGVASVPIEGRSRVERPDSPAAGDELPRDTGSIPLIVGGTPPALVSNPGAEGSPYDIMTLTSDEDEVGEIYYVESDDDVAVIGSSGVTGANNRRCEIVDISGAGEDVSESCTGGTEVAQSGEATEAPSFQSGGERLARATHPLRPRRDPRRQVGQEAVGGYPEFEAAAAAEDSQRWLARNGQSGSRRSRARLSGGRGRESVFVSGADWLQAPNVFHQLKEADRRVAQTRAAVQRLQRAENELFRERRQLNQRCNPCSVRPMYSPFESRAAAVAQWERRLTSVRRRCAAARRSAAEAAWTARRLRRRIQDGERQPLNQNASGRAAVRRVGSAEVPAPTQGRSHEGPPSLSTGAGCILPGVPAEGDSGRSLIRHCGSHEDALVDWEWVGRFDFASVSAPPTHTSSEGLPQELISRLPCILYAERKASSGLFQKYTESNSANTENPSAEAENSHQRDEADVKDGASQDQFCAICMEAYDKGAVLRYLPCLHAYHQACIDMWLSAQGRCPVCKESVLCLMERGAAVVASAPAET</sequence>
<dbReference type="EC" id="2.3.2.27" evidence="3"/>
<keyword evidence="9" id="KW-0862">Zinc</keyword>
<evidence type="ECO:0000259" key="15">
    <source>
        <dbReference type="PROSITE" id="PS50089"/>
    </source>
</evidence>
<keyword evidence="11" id="KW-0472">Membrane</keyword>
<dbReference type="CDD" id="cd16473">
    <property type="entry name" value="RING-H2_RNF103"/>
    <property type="match status" value="1"/>
</dbReference>
<dbReference type="STRING" id="94643.A0A2A9M3T8"/>
<feature type="compositionally biased region" description="Basic and acidic residues" evidence="14">
    <location>
        <begin position="559"/>
        <end position="569"/>
    </location>
</feature>
<dbReference type="Gene3D" id="3.30.40.10">
    <property type="entry name" value="Zinc/RING finger domain, C3HC4 (zinc finger)"/>
    <property type="match status" value="1"/>
</dbReference>
<protein>
    <recommendedName>
        <fullName evidence="3">RING-type E3 ubiquitin transferase</fullName>
        <ecNumber evidence="3">2.3.2.27</ecNumber>
    </recommendedName>
</protein>
<dbReference type="EMBL" id="NWUJ01000010">
    <property type="protein sequence ID" value="PFH32609.1"/>
    <property type="molecule type" value="Genomic_DNA"/>
</dbReference>
<dbReference type="SMART" id="SM00184">
    <property type="entry name" value="RING"/>
    <property type="match status" value="1"/>
</dbReference>
<dbReference type="KEGG" id="bbes:BESB_012210"/>
<keyword evidence="5" id="KW-0812">Transmembrane</keyword>
<feature type="region of interest" description="Disordered" evidence="14">
    <location>
        <begin position="51"/>
        <end position="142"/>
    </location>
</feature>
<evidence type="ECO:0000256" key="7">
    <source>
        <dbReference type="ARBA" id="ARBA00022771"/>
    </source>
</evidence>
<dbReference type="PROSITE" id="PS50089">
    <property type="entry name" value="ZF_RING_2"/>
    <property type="match status" value="1"/>
</dbReference>
<evidence type="ECO:0000256" key="11">
    <source>
        <dbReference type="ARBA" id="ARBA00023136"/>
    </source>
</evidence>
<dbReference type="InterPro" id="IPR001841">
    <property type="entry name" value="Znf_RING"/>
</dbReference>
<feature type="coiled-coil region" evidence="13">
    <location>
        <begin position="329"/>
        <end position="403"/>
    </location>
</feature>
<dbReference type="GO" id="GO:0006511">
    <property type="term" value="P:ubiquitin-dependent protein catabolic process"/>
    <property type="evidence" value="ECO:0007669"/>
    <property type="project" value="TreeGrafter"/>
</dbReference>
<dbReference type="RefSeq" id="XP_029216618.1">
    <property type="nucleotide sequence ID" value="XM_029359951.1"/>
</dbReference>
<evidence type="ECO:0000313" key="17">
    <source>
        <dbReference type="Proteomes" id="UP000224006"/>
    </source>
</evidence>
<evidence type="ECO:0000256" key="12">
    <source>
        <dbReference type="PROSITE-ProRule" id="PRU00175"/>
    </source>
</evidence>
<evidence type="ECO:0000313" key="16">
    <source>
        <dbReference type="EMBL" id="PFH32609.1"/>
    </source>
</evidence>
<accession>A0A2A9M3T8</accession>
<keyword evidence="10" id="KW-1133">Transmembrane helix</keyword>
<dbReference type="PANTHER" id="PTHR45977">
    <property type="entry name" value="TARGET OF ERK KINASE MPK-1"/>
    <property type="match status" value="1"/>
</dbReference>
<dbReference type="GeneID" id="40306283"/>
<keyword evidence="8" id="KW-0833">Ubl conjugation pathway</keyword>
<dbReference type="AlphaFoldDB" id="A0A2A9M3T8"/>
<keyword evidence="6" id="KW-0479">Metal-binding</keyword>
<feature type="compositionally biased region" description="Basic and acidic residues" evidence="14">
    <location>
        <begin position="79"/>
        <end position="107"/>
    </location>
</feature>
<dbReference type="Proteomes" id="UP000224006">
    <property type="component" value="Chromosome IX"/>
</dbReference>
<proteinExistence type="predicted"/>
<evidence type="ECO:0000256" key="1">
    <source>
        <dbReference type="ARBA" id="ARBA00000900"/>
    </source>
</evidence>
<evidence type="ECO:0000256" key="14">
    <source>
        <dbReference type="SAM" id="MobiDB-lite"/>
    </source>
</evidence>
<evidence type="ECO:0000256" key="9">
    <source>
        <dbReference type="ARBA" id="ARBA00022833"/>
    </source>
</evidence>
<feature type="region of interest" description="Disordered" evidence="14">
    <location>
        <begin position="216"/>
        <end position="263"/>
    </location>
</feature>
<evidence type="ECO:0000256" key="13">
    <source>
        <dbReference type="SAM" id="Coils"/>
    </source>
</evidence>
<evidence type="ECO:0000256" key="4">
    <source>
        <dbReference type="ARBA" id="ARBA00022679"/>
    </source>
</evidence>
<reference evidence="16 17" key="1">
    <citation type="submission" date="2017-09" db="EMBL/GenBank/DDBJ databases">
        <title>Genome sequencing of Besnoitia besnoiti strain Bb-Ger1.</title>
        <authorList>
            <person name="Schares G."/>
            <person name="Venepally P."/>
            <person name="Lorenzi H.A."/>
        </authorList>
    </citation>
    <scope>NUCLEOTIDE SEQUENCE [LARGE SCALE GENOMIC DNA]</scope>
    <source>
        <strain evidence="16 17">Bb-Ger1</strain>
    </source>
</reference>
<dbReference type="GO" id="GO:0061630">
    <property type="term" value="F:ubiquitin protein ligase activity"/>
    <property type="evidence" value="ECO:0007669"/>
    <property type="project" value="UniProtKB-EC"/>
</dbReference>
<keyword evidence="4" id="KW-0808">Transferase</keyword>
<comment type="catalytic activity">
    <reaction evidence="1">
        <text>S-ubiquitinyl-[E2 ubiquitin-conjugating enzyme]-L-cysteine + [acceptor protein]-L-lysine = [E2 ubiquitin-conjugating enzyme]-L-cysteine + N(6)-ubiquitinyl-[acceptor protein]-L-lysine.</text>
        <dbReference type="EC" id="2.3.2.27"/>
    </reaction>
</comment>
<dbReference type="SUPFAM" id="SSF57850">
    <property type="entry name" value="RING/U-box"/>
    <property type="match status" value="1"/>
</dbReference>
<dbReference type="GO" id="GO:0016567">
    <property type="term" value="P:protein ubiquitination"/>
    <property type="evidence" value="ECO:0007669"/>
    <property type="project" value="TreeGrafter"/>
</dbReference>
<comment type="caution">
    <text evidence="16">The sequence shown here is derived from an EMBL/GenBank/DDBJ whole genome shotgun (WGS) entry which is preliminary data.</text>
</comment>
<feature type="compositionally biased region" description="Polar residues" evidence="14">
    <location>
        <begin position="220"/>
        <end position="242"/>
    </location>
</feature>